<protein>
    <submittedName>
        <fullName evidence="4">Thioredoxin family protein</fullName>
    </submittedName>
</protein>
<evidence type="ECO:0000313" key="4">
    <source>
        <dbReference type="EMBL" id="WLP85458.1"/>
    </source>
</evidence>
<dbReference type="CDD" id="cd02947">
    <property type="entry name" value="TRX_family"/>
    <property type="match status" value="1"/>
</dbReference>
<evidence type="ECO:0000256" key="1">
    <source>
        <dbReference type="ARBA" id="ARBA00008987"/>
    </source>
</evidence>
<gene>
    <name evidence="4" type="ORF">Q8852_04015</name>
</gene>
<accession>A0ABY9HCQ6</accession>
<dbReference type="Proteomes" id="UP001237011">
    <property type="component" value="Chromosome"/>
</dbReference>
<dbReference type="PANTHER" id="PTHR45663">
    <property type="entry name" value="GEO12009P1"/>
    <property type="match status" value="1"/>
</dbReference>
<evidence type="ECO:0000259" key="3">
    <source>
        <dbReference type="Pfam" id="PF00085"/>
    </source>
</evidence>
<organism evidence="4 5">
    <name type="scientific">Mycoplasma seminis</name>
    <dbReference type="NCBI Taxonomy" id="512749"/>
    <lineage>
        <taxon>Bacteria</taxon>
        <taxon>Bacillati</taxon>
        <taxon>Mycoplasmatota</taxon>
        <taxon>Mollicutes</taxon>
        <taxon>Mycoplasmataceae</taxon>
        <taxon>Mycoplasma</taxon>
    </lineage>
</organism>
<keyword evidence="2" id="KW-0676">Redox-active center</keyword>
<reference evidence="4" key="1">
    <citation type="submission" date="2023-08" db="EMBL/GenBank/DDBJ databases">
        <title>Complete genome sequence of Mycoplasma seminis 2200.</title>
        <authorList>
            <person name="Spergser J."/>
        </authorList>
    </citation>
    <scope>NUCLEOTIDE SEQUENCE [LARGE SCALE GENOMIC DNA]</scope>
    <source>
        <strain evidence="4">2200</strain>
    </source>
</reference>
<dbReference type="RefSeq" id="WP_305937893.1">
    <property type="nucleotide sequence ID" value="NZ_CP132191.1"/>
</dbReference>
<dbReference type="Pfam" id="PF00085">
    <property type="entry name" value="Thioredoxin"/>
    <property type="match status" value="1"/>
</dbReference>
<dbReference type="Gene3D" id="3.40.30.10">
    <property type="entry name" value="Glutaredoxin"/>
    <property type="match status" value="1"/>
</dbReference>
<feature type="domain" description="Thioredoxin" evidence="3">
    <location>
        <begin position="11"/>
        <end position="107"/>
    </location>
</feature>
<dbReference type="SUPFAM" id="SSF52833">
    <property type="entry name" value="Thioredoxin-like"/>
    <property type="match status" value="1"/>
</dbReference>
<dbReference type="PANTHER" id="PTHR45663:SF11">
    <property type="entry name" value="GEO12009P1"/>
    <property type="match status" value="1"/>
</dbReference>
<evidence type="ECO:0000256" key="2">
    <source>
        <dbReference type="ARBA" id="ARBA00023284"/>
    </source>
</evidence>
<name>A0ABY9HCQ6_9MOLU</name>
<sequence length="113" mass="13056">MFKKMTWKAAQEVINANPKDHLIFLNFTTNWCGDCKMMKPIVESVAAQYAGNDKISFINVDAEEAKLFREPDSKWKVLKVPTMILLQGNEILERGYEYIPTQILDSWISKKLS</sequence>
<keyword evidence="5" id="KW-1185">Reference proteome</keyword>
<comment type="similarity">
    <text evidence="1">Belongs to the thioredoxin family.</text>
</comment>
<proteinExistence type="inferred from homology"/>
<dbReference type="EMBL" id="CP132191">
    <property type="protein sequence ID" value="WLP85458.1"/>
    <property type="molecule type" value="Genomic_DNA"/>
</dbReference>
<evidence type="ECO:0000313" key="5">
    <source>
        <dbReference type="Proteomes" id="UP001237011"/>
    </source>
</evidence>
<dbReference type="InterPro" id="IPR036249">
    <property type="entry name" value="Thioredoxin-like_sf"/>
</dbReference>
<dbReference type="InterPro" id="IPR013766">
    <property type="entry name" value="Thioredoxin_domain"/>
</dbReference>